<name>A0ABS8Y1R8_9BURK</name>
<protein>
    <submittedName>
        <fullName evidence="2">Type II toxin-antitoxin system RelE/ParE family toxin</fullName>
    </submittedName>
</protein>
<accession>A0ABS8Y1R8</accession>
<dbReference type="Gene3D" id="3.30.2310.20">
    <property type="entry name" value="RelE-like"/>
    <property type="match status" value="1"/>
</dbReference>
<evidence type="ECO:0000313" key="2">
    <source>
        <dbReference type="EMBL" id="MCE4557960.1"/>
    </source>
</evidence>
<dbReference type="EMBL" id="JAJTWU010000014">
    <property type="protein sequence ID" value="MCE4557960.1"/>
    <property type="molecule type" value="Genomic_DNA"/>
</dbReference>
<sequence length="105" mass="12075">MSYRVRLTREAETDIERLFDFVLERELSRDGGDLELAQVAIFAIQAGIVTLKTSPFTCRKAGRSPFLRELVISFDRSDYVALFEVQDSATVIVMAVRRQLEDDYH</sequence>
<dbReference type="Pfam" id="PF05016">
    <property type="entry name" value="ParE_toxin"/>
    <property type="match status" value="1"/>
</dbReference>
<gene>
    <name evidence="2" type="ORF">LXT13_26580</name>
</gene>
<dbReference type="RefSeq" id="WP_233375351.1">
    <property type="nucleotide sequence ID" value="NZ_JAJTWU010000014.1"/>
</dbReference>
<keyword evidence="1" id="KW-1277">Toxin-antitoxin system</keyword>
<dbReference type="InterPro" id="IPR035093">
    <property type="entry name" value="RelE/ParE_toxin_dom_sf"/>
</dbReference>
<comment type="caution">
    <text evidence="2">The sequence shown here is derived from an EMBL/GenBank/DDBJ whole genome shotgun (WGS) entry which is preliminary data.</text>
</comment>
<reference evidence="2 3" key="1">
    <citation type="submission" date="2021-12" db="EMBL/GenBank/DDBJ databases">
        <title>Genome seq of P8.</title>
        <authorList>
            <person name="Seo T."/>
        </authorList>
    </citation>
    <scope>NUCLEOTIDE SEQUENCE [LARGE SCALE GENOMIC DNA]</scope>
    <source>
        <strain evidence="2 3">P8</strain>
    </source>
</reference>
<keyword evidence="3" id="KW-1185">Reference proteome</keyword>
<dbReference type="InterPro" id="IPR007712">
    <property type="entry name" value="RelE/ParE_toxin"/>
</dbReference>
<evidence type="ECO:0000313" key="3">
    <source>
        <dbReference type="Proteomes" id="UP001200741"/>
    </source>
</evidence>
<evidence type="ECO:0000256" key="1">
    <source>
        <dbReference type="ARBA" id="ARBA00022649"/>
    </source>
</evidence>
<dbReference type="Proteomes" id="UP001200741">
    <property type="component" value="Unassembled WGS sequence"/>
</dbReference>
<organism evidence="2 3">
    <name type="scientific">Pelomonas cellulosilytica</name>
    <dbReference type="NCBI Taxonomy" id="2906762"/>
    <lineage>
        <taxon>Bacteria</taxon>
        <taxon>Pseudomonadati</taxon>
        <taxon>Pseudomonadota</taxon>
        <taxon>Betaproteobacteria</taxon>
        <taxon>Burkholderiales</taxon>
        <taxon>Sphaerotilaceae</taxon>
        <taxon>Roseateles</taxon>
    </lineage>
</organism>
<proteinExistence type="predicted"/>